<dbReference type="RefSeq" id="WP_011746206.1">
    <property type="nucleotide sequence ID" value="NC_008639.1"/>
</dbReference>
<evidence type="ECO:0000313" key="3">
    <source>
        <dbReference type="Proteomes" id="UP000008701"/>
    </source>
</evidence>
<name>A1BJ47_CHLPD</name>
<accession>A1BJ47</accession>
<sequence>MPDEFEIEAPAFDAAKNPALRGVTTDRGSGVVGVNHKKKSFGLLGGSDRVFRQSAGVYGESEQQGVFGHSTNNSGTGVYGNSVGTGFGVRGDSTDGIAVQGQSFGNGLAGKFIGDVEITENLVVKGSNVNTLISQLQSIAGLAGRVQVLEQENQRLKQDVERLKQASSGGSQSGGSSTRQISVQKKDGEFIVTGSGFPPRVRVTIRVVADNNPQDSRTFFQSSESDGKLNFKQSISCTSGVLLHFSATDDTLVSGQNVWSNTFDITC</sequence>
<dbReference type="EMBL" id="CP000492">
    <property type="protein sequence ID" value="ABL66424.1"/>
    <property type="molecule type" value="Genomic_DNA"/>
</dbReference>
<evidence type="ECO:0000313" key="2">
    <source>
        <dbReference type="EMBL" id="ABL66424.1"/>
    </source>
</evidence>
<dbReference type="HOGENOM" id="CLU_1040904_0_0_10"/>
<dbReference type="Proteomes" id="UP000008701">
    <property type="component" value="Chromosome"/>
</dbReference>
<feature type="region of interest" description="Disordered" evidence="1">
    <location>
        <begin position="160"/>
        <end position="182"/>
    </location>
</feature>
<keyword evidence="3" id="KW-1185">Reference proteome</keyword>
<feature type="compositionally biased region" description="Low complexity" evidence="1">
    <location>
        <begin position="167"/>
        <end position="177"/>
    </location>
</feature>
<dbReference type="KEGG" id="cph:Cpha266_2436"/>
<proteinExistence type="predicted"/>
<evidence type="ECO:0000256" key="1">
    <source>
        <dbReference type="SAM" id="MobiDB-lite"/>
    </source>
</evidence>
<organism evidence="2 3">
    <name type="scientific">Chlorobium phaeobacteroides (strain DSM 266 / SMG 266 / 2430)</name>
    <dbReference type="NCBI Taxonomy" id="290317"/>
    <lineage>
        <taxon>Bacteria</taxon>
        <taxon>Pseudomonadati</taxon>
        <taxon>Chlorobiota</taxon>
        <taxon>Chlorobiia</taxon>
        <taxon>Chlorobiales</taxon>
        <taxon>Chlorobiaceae</taxon>
        <taxon>Chlorobium/Pelodictyon group</taxon>
        <taxon>Chlorobium</taxon>
    </lineage>
</organism>
<gene>
    <name evidence="2" type="ordered locus">Cpha266_2436</name>
</gene>
<protein>
    <submittedName>
        <fullName evidence="2">Uncharacterized protein</fullName>
    </submittedName>
</protein>
<dbReference type="AlphaFoldDB" id="A1BJ47"/>
<reference evidence="2 3" key="1">
    <citation type="submission" date="2006-12" db="EMBL/GenBank/DDBJ databases">
        <title>Complete sequence of Chlorobium phaeobacteroides DSM 266.</title>
        <authorList>
            <consortium name="US DOE Joint Genome Institute"/>
            <person name="Copeland A."/>
            <person name="Lucas S."/>
            <person name="Lapidus A."/>
            <person name="Barry K."/>
            <person name="Detter J.C."/>
            <person name="Glavina del Rio T."/>
            <person name="Hammon N."/>
            <person name="Israni S."/>
            <person name="Pitluck S."/>
            <person name="Goltsman E."/>
            <person name="Schmutz J."/>
            <person name="Larimer F."/>
            <person name="Land M."/>
            <person name="Hauser L."/>
            <person name="Mikhailova N."/>
            <person name="Li T."/>
            <person name="Overmann J."/>
            <person name="Bryant D.A."/>
            <person name="Richardson P."/>
        </authorList>
    </citation>
    <scope>NUCLEOTIDE SEQUENCE [LARGE SCALE GENOMIC DNA]</scope>
    <source>
        <strain evidence="2 3">DSM 266</strain>
    </source>
</reference>